<keyword evidence="2 7" id="KW-0808">Transferase</keyword>
<evidence type="ECO:0000256" key="4">
    <source>
        <dbReference type="ARBA" id="ARBA00022777"/>
    </source>
</evidence>
<accession>A0A451D479</accession>
<dbReference type="PROSITE" id="PS00584">
    <property type="entry name" value="PFKB_KINASES_2"/>
    <property type="match status" value="1"/>
</dbReference>
<evidence type="ECO:0000256" key="2">
    <source>
        <dbReference type="ARBA" id="ARBA00022679"/>
    </source>
</evidence>
<dbReference type="EMBL" id="LR217705">
    <property type="protein sequence ID" value="VFP80501.1"/>
    <property type="molecule type" value="Genomic_DNA"/>
</dbReference>
<keyword evidence="4 8" id="KW-0418">Kinase</keyword>
<dbReference type="Pfam" id="PF00294">
    <property type="entry name" value="PfkB"/>
    <property type="match status" value="1"/>
</dbReference>
<comment type="function">
    <text evidence="8">Catalyzes the ATP-dependent phosphorylation of fructose-l-phosphate to fructose-l,6-bisphosphate.</text>
</comment>
<comment type="catalytic activity">
    <reaction evidence="6 8">
        <text>beta-D-fructose 1-phosphate + ATP = beta-D-fructose 1,6-bisphosphate + ADP + H(+)</text>
        <dbReference type="Rhea" id="RHEA:14213"/>
        <dbReference type="ChEBI" id="CHEBI:15378"/>
        <dbReference type="ChEBI" id="CHEBI:30616"/>
        <dbReference type="ChEBI" id="CHEBI:32966"/>
        <dbReference type="ChEBI" id="CHEBI:138881"/>
        <dbReference type="ChEBI" id="CHEBI:456216"/>
        <dbReference type="EC" id="2.7.1.56"/>
    </reaction>
</comment>
<dbReference type="NCBIfam" id="NF007068">
    <property type="entry name" value="PRK09513.1"/>
    <property type="match status" value="1"/>
</dbReference>
<name>A0A451D479_9GAMM</name>
<dbReference type="InterPro" id="IPR002173">
    <property type="entry name" value="Carboh/pur_kinase_PfkB_CS"/>
</dbReference>
<evidence type="ECO:0000259" key="9">
    <source>
        <dbReference type="Pfam" id="PF00294"/>
    </source>
</evidence>
<dbReference type="CDD" id="cd01164">
    <property type="entry name" value="FruK_PfkB_like"/>
    <property type="match status" value="1"/>
</dbReference>
<dbReference type="NCBIfam" id="TIGR03168">
    <property type="entry name" value="1-PFK"/>
    <property type="match status" value="1"/>
</dbReference>
<evidence type="ECO:0000256" key="7">
    <source>
        <dbReference type="PIRNR" id="PIRNR000535"/>
    </source>
</evidence>
<evidence type="ECO:0000256" key="3">
    <source>
        <dbReference type="ARBA" id="ARBA00022741"/>
    </source>
</evidence>
<evidence type="ECO:0000256" key="1">
    <source>
        <dbReference type="ARBA" id="ARBA00010688"/>
    </source>
</evidence>
<dbReference type="GO" id="GO:0005829">
    <property type="term" value="C:cytosol"/>
    <property type="evidence" value="ECO:0007669"/>
    <property type="project" value="TreeGrafter"/>
</dbReference>
<proteinExistence type="inferred from homology"/>
<reference evidence="10 11" key="1">
    <citation type="submission" date="2019-02" db="EMBL/GenBank/DDBJ databases">
        <authorList>
            <person name="Manzano-Marin A."/>
            <person name="Manzano-Marin A."/>
        </authorList>
    </citation>
    <scope>NUCLEOTIDE SEQUENCE [LARGE SCALE GENOMIC DNA]</scope>
    <source>
        <strain evidence="10 11">ErCisplendens/pseudotsugae</strain>
    </source>
</reference>
<dbReference type="InterPro" id="IPR017583">
    <property type="entry name" value="Tagatose/fructose_Pkinase"/>
</dbReference>
<dbReference type="NCBIfam" id="TIGR03828">
    <property type="entry name" value="pfkB"/>
    <property type="match status" value="1"/>
</dbReference>
<evidence type="ECO:0000256" key="8">
    <source>
        <dbReference type="RuleBase" id="RU369061"/>
    </source>
</evidence>
<organism evidence="10 11">
    <name type="scientific">Candidatus Erwinia haradaeae</name>
    <dbReference type="NCBI Taxonomy" id="1922217"/>
    <lineage>
        <taxon>Bacteria</taxon>
        <taxon>Pseudomonadati</taxon>
        <taxon>Pseudomonadota</taxon>
        <taxon>Gammaproteobacteria</taxon>
        <taxon>Enterobacterales</taxon>
        <taxon>Erwiniaceae</taxon>
        <taxon>Erwinia</taxon>
    </lineage>
</organism>
<dbReference type="PANTHER" id="PTHR46566">
    <property type="entry name" value="1-PHOSPHOFRUCTOKINASE-RELATED"/>
    <property type="match status" value="1"/>
</dbReference>
<dbReference type="GO" id="GO:0005524">
    <property type="term" value="F:ATP binding"/>
    <property type="evidence" value="ECO:0007669"/>
    <property type="project" value="UniProtKB-UniRule"/>
</dbReference>
<evidence type="ECO:0000256" key="5">
    <source>
        <dbReference type="ARBA" id="ARBA00022840"/>
    </source>
</evidence>
<dbReference type="RefSeq" id="WP_197095144.1">
    <property type="nucleotide sequence ID" value="NZ_LR217705.1"/>
</dbReference>
<sequence length="320" mass="35148">MSKRVATVTFNPAYDLEGRISHLVRGELNLINTISMHAAGKGINVAKILRDLNIDVTVFGFLGKKNQDGFLGLFKKKGIINHFNLVNGYTRTNIKLTEGNGELTEINFSGFKVTAQEWENFFTKSHIIFNQFDILCISGSLPDGIDISAFAYWMKQARKYCPCVVFDSSHETFIAGLTAKPYLIKPNRRELETYIGHPLPTKEDVINTAQILRGKGVEHVVISMGAEGAILVNSNGVWISKPPCCDVISTVGAGDSMVGGLIYGLLMKQSSEYILRLATAISALSVNQSSVGITDHTQLSTMMKRVDLYPYSTLSSGDIL</sequence>
<dbReference type="SUPFAM" id="SSF53613">
    <property type="entry name" value="Ribokinase-like"/>
    <property type="match status" value="1"/>
</dbReference>
<dbReference type="Proteomes" id="UP000294338">
    <property type="component" value="Chromosome 1"/>
</dbReference>
<comment type="similarity">
    <text evidence="1 7 8">Belongs to the carbohydrate kinase PfkB family.</text>
</comment>
<dbReference type="InterPro" id="IPR022463">
    <property type="entry name" value="1-PFruKinase"/>
</dbReference>
<dbReference type="PIRSF" id="PIRSF000535">
    <property type="entry name" value="1PFK/6PFK/LacC"/>
    <property type="match status" value="1"/>
</dbReference>
<keyword evidence="5 8" id="KW-0067">ATP-binding</keyword>
<protein>
    <recommendedName>
        <fullName evidence="7">Phosphofructokinase</fullName>
    </recommendedName>
</protein>
<dbReference type="AlphaFoldDB" id="A0A451D479"/>
<gene>
    <name evidence="10" type="primary">fruK</name>
    <name evidence="10" type="ORF">ERCISPPS3390_371</name>
</gene>
<evidence type="ECO:0000313" key="11">
    <source>
        <dbReference type="Proteomes" id="UP000294338"/>
    </source>
</evidence>
<evidence type="ECO:0000256" key="6">
    <source>
        <dbReference type="ARBA" id="ARBA00047745"/>
    </source>
</evidence>
<evidence type="ECO:0000313" key="10">
    <source>
        <dbReference type="EMBL" id="VFP80501.1"/>
    </source>
</evidence>
<dbReference type="GO" id="GO:0016052">
    <property type="term" value="P:carbohydrate catabolic process"/>
    <property type="evidence" value="ECO:0007669"/>
    <property type="project" value="UniProtKB-ARBA"/>
</dbReference>
<dbReference type="PANTHER" id="PTHR46566:SF5">
    <property type="entry name" value="1-PHOSPHOFRUCTOKINASE"/>
    <property type="match status" value="1"/>
</dbReference>
<dbReference type="GO" id="GO:0044281">
    <property type="term" value="P:small molecule metabolic process"/>
    <property type="evidence" value="ECO:0007669"/>
    <property type="project" value="UniProtKB-ARBA"/>
</dbReference>
<dbReference type="InterPro" id="IPR029056">
    <property type="entry name" value="Ribokinase-like"/>
</dbReference>
<dbReference type="FunFam" id="3.40.1190.20:FF:000001">
    <property type="entry name" value="Phosphofructokinase"/>
    <property type="match status" value="1"/>
</dbReference>
<dbReference type="Gene3D" id="3.40.1190.20">
    <property type="match status" value="1"/>
</dbReference>
<feature type="domain" description="Carbohydrate kinase PfkB" evidence="9">
    <location>
        <begin position="15"/>
        <end position="293"/>
    </location>
</feature>
<dbReference type="InterPro" id="IPR011611">
    <property type="entry name" value="PfkB_dom"/>
</dbReference>
<dbReference type="GO" id="GO:0008662">
    <property type="term" value="F:1-phosphofructokinase activity"/>
    <property type="evidence" value="ECO:0007669"/>
    <property type="project" value="UniProtKB-UniRule"/>
</dbReference>
<keyword evidence="3 8" id="KW-0547">Nucleotide-binding</keyword>